<feature type="region of interest" description="Disordered" evidence="1">
    <location>
        <begin position="1"/>
        <end position="101"/>
    </location>
</feature>
<evidence type="ECO:0000256" key="1">
    <source>
        <dbReference type="SAM" id="MobiDB-lite"/>
    </source>
</evidence>
<dbReference type="Proteomes" id="UP000294933">
    <property type="component" value="Unassembled WGS sequence"/>
</dbReference>
<evidence type="ECO:0000313" key="2">
    <source>
        <dbReference type="EMBL" id="TDL20374.1"/>
    </source>
</evidence>
<feature type="compositionally biased region" description="Polar residues" evidence="1">
    <location>
        <begin position="31"/>
        <end position="44"/>
    </location>
</feature>
<sequence>MNAGTMLDAGRTIKTTAENRSRRITTDETQQRNNSGTEHGTTADNGRRTRANSRRTRDNGKSNAGQRQSNAEQRQSNAGHRQSNAGQRQDTGRTRGPGRLYRLRLPNDNIAIYSRALHPVPPSRVKPTRSSLGAFAVCSCVFGHEGGLRLRYVTEDGSLQSNGTEI</sequence>
<protein>
    <submittedName>
        <fullName evidence="2">Uncharacterized protein</fullName>
    </submittedName>
</protein>
<proteinExistence type="predicted"/>
<accession>A0A4Y7PYA0</accession>
<feature type="compositionally biased region" description="Polar residues" evidence="1">
    <location>
        <begin position="61"/>
        <end position="89"/>
    </location>
</feature>
<dbReference type="AlphaFoldDB" id="A0A4Y7PYA0"/>
<dbReference type="VEuPathDB" id="FungiDB:BD410DRAFT_804950"/>
<keyword evidence="3" id="KW-1185">Reference proteome</keyword>
<reference evidence="2 3" key="1">
    <citation type="submission" date="2018-06" db="EMBL/GenBank/DDBJ databases">
        <title>A transcriptomic atlas of mushroom development highlights an independent origin of complex multicellularity.</title>
        <authorList>
            <consortium name="DOE Joint Genome Institute"/>
            <person name="Krizsan K."/>
            <person name="Almasi E."/>
            <person name="Merenyi Z."/>
            <person name="Sahu N."/>
            <person name="Viragh M."/>
            <person name="Koszo T."/>
            <person name="Mondo S."/>
            <person name="Kiss B."/>
            <person name="Balint B."/>
            <person name="Kues U."/>
            <person name="Barry K."/>
            <person name="Hegedus J.C."/>
            <person name="Henrissat B."/>
            <person name="Johnson J."/>
            <person name="Lipzen A."/>
            <person name="Ohm R."/>
            <person name="Nagy I."/>
            <person name="Pangilinan J."/>
            <person name="Yan J."/>
            <person name="Xiong Y."/>
            <person name="Grigoriev I.V."/>
            <person name="Hibbett D.S."/>
            <person name="Nagy L.G."/>
        </authorList>
    </citation>
    <scope>NUCLEOTIDE SEQUENCE [LARGE SCALE GENOMIC DNA]</scope>
    <source>
        <strain evidence="2 3">SZMC22713</strain>
    </source>
</reference>
<evidence type="ECO:0000313" key="3">
    <source>
        <dbReference type="Proteomes" id="UP000294933"/>
    </source>
</evidence>
<gene>
    <name evidence="2" type="ORF">BD410DRAFT_804950</name>
</gene>
<feature type="compositionally biased region" description="Basic and acidic residues" evidence="1">
    <location>
        <begin position="17"/>
        <end position="30"/>
    </location>
</feature>
<name>A0A4Y7PYA0_9AGAM</name>
<organism evidence="2 3">
    <name type="scientific">Rickenella mellea</name>
    <dbReference type="NCBI Taxonomy" id="50990"/>
    <lineage>
        <taxon>Eukaryota</taxon>
        <taxon>Fungi</taxon>
        <taxon>Dikarya</taxon>
        <taxon>Basidiomycota</taxon>
        <taxon>Agaricomycotina</taxon>
        <taxon>Agaricomycetes</taxon>
        <taxon>Hymenochaetales</taxon>
        <taxon>Rickenellaceae</taxon>
        <taxon>Rickenella</taxon>
    </lineage>
</organism>
<dbReference type="EMBL" id="ML170188">
    <property type="protein sequence ID" value="TDL20374.1"/>
    <property type="molecule type" value="Genomic_DNA"/>
</dbReference>